<evidence type="ECO:0000313" key="1">
    <source>
        <dbReference type="EMBL" id="PIQ75485.1"/>
    </source>
</evidence>
<accession>A0A2H0KW05</accession>
<dbReference type="Proteomes" id="UP000229317">
    <property type="component" value="Unassembled WGS sequence"/>
</dbReference>
<comment type="caution">
    <text evidence="1">The sequence shown here is derived from an EMBL/GenBank/DDBJ whole genome shotgun (WGS) entry which is preliminary data.</text>
</comment>
<dbReference type="EMBL" id="PCVO01000015">
    <property type="protein sequence ID" value="PIQ75485.1"/>
    <property type="molecule type" value="Genomic_DNA"/>
</dbReference>
<name>A0A2H0KW05_9BACT</name>
<gene>
    <name evidence="1" type="ORF">COV84_00955</name>
</gene>
<reference evidence="1 2" key="1">
    <citation type="submission" date="2017-09" db="EMBL/GenBank/DDBJ databases">
        <title>Depth-based differentiation of microbial function through sediment-hosted aquifers and enrichment of novel symbionts in the deep terrestrial subsurface.</title>
        <authorList>
            <person name="Probst A.J."/>
            <person name="Ladd B."/>
            <person name="Jarett J.K."/>
            <person name="Geller-Mcgrath D.E."/>
            <person name="Sieber C.M."/>
            <person name="Emerson J.B."/>
            <person name="Anantharaman K."/>
            <person name="Thomas B.C."/>
            <person name="Malmstrom R."/>
            <person name="Stieglmeier M."/>
            <person name="Klingl A."/>
            <person name="Woyke T."/>
            <person name="Ryan C.M."/>
            <person name="Banfield J.F."/>
        </authorList>
    </citation>
    <scope>NUCLEOTIDE SEQUENCE [LARGE SCALE GENOMIC DNA]</scope>
    <source>
        <strain evidence="1">CG11_big_fil_rev_8_21_14_0_20_40_15</strain>
    </source>
</reference>
<evidence type="ECO:0008006" key="3">
    <source>
        <dbReference type="Google" id="ProtNLM"/>
    </source>
</evidence>
<protein>
    <recommendedName>
        <fullName evidence="3">HTH arsR-type domain-containing protein</fullName>
    </recommendedName>
</protein>
<sequence length="199" mass="23415">MTQKNVLEILFDSPAKVKLLKLFLRNSDRFFYEKEISKKVQSDPRLVSRQIKGLLAIEFLKKKRIAKKRKDFKKGIYFSVNPNFDFYHELRSLILKSSPASKEKILKNVLKLGRIKLLLLGGIFLNTDNSRLDLFIVGDGIKQPKVNSFLKNLESEVGKEIGFAVMNTKEFYYRYHMFDRFVHDILEKPNEKLINKLRL</sequence>
<proteinExistence type="predicted"/>
<evidence type="ECO:0000313" key="2">
    <source>
        <dbReference type="Proteomes" id="UP000229317"/>
    </source>
</evidence>
<organism evidence="1 2">
    <name type="scientific">Candidatus Portnoybacteria bacterium CG11_big_fil_rev_8_21_14_0_20_40_15</name>
    <dbReference type="NCBI Taxonomy" id="1974817"/>
    <lineage>
        <taxon>Bacteria</taxon>
        <taxon>Candidatus Portnoyibacteriota</taxon>
    </lineage>
</organism>
<dbReference type="AlphaFoldDB" id="A0A2H0KW05"/>